<sequence length="266" mass="28677">MFFYVSKVFWLVVAPSTLLTVLAVAGLALSLRWHQLGMTLATIGAVGLLLIGLGPFGRMLLVPLEGRFPPYVESGRQVDGIIVLGGSELPGISAARGQPSFQESAERILAMGELARLYPNARIVVAGGSGRLSDSPMQEADVVRMALPQIGLAEERVMFESASRNTAENARLAMALVKPAPGENWLLVTSAYHMPRAVGCFRAVGFPVTAYPVDFRTTGVPGYFRLFSSVAEGLSFFELALREWVGLAVYYFTGRIDSPLPGPEAR</sequence>
<keyword evidence="1" id="KW-0812">Transmembrane</keyword>
<evidence type="ECO:0000259" key="2">
    <source>
        <dbReference type="Pfam" id="PF02698"/>
    </source>
</evidence>
<dbReference type="InterPro" id="IPR051599">
    <property type="entry name" value="Cell_Envelope_Assoc"/>
</dbReference>
<organism evidence="3 4">
    <name type="scientific">Ancylobacter vacuolatus</name>
    <dbReference type="NCBI Taxonomy" id="223389"/>
    <lineage>
        <taxon>Bacteria</taxon>
        <taxon>Pseudomonadati</taxon>
        <taxon>Pseudomonadota</taxon>
        <taxon>Alphaproteobacteria</taxon>
        <taxon>Hyphomicrobiales</taxon>
        <taxon>Xanthobacteraceae</taxon>
        <taxon>Ancylobacter</taxon>
    </lineage>
</organism>
<dbReference type="Pfam" id="PF02698">
    <property type="entry name" value="DUF218"/>
    <property type="match status" value="1"/>
</dbReference>
<comment type="caution">
    <text evidence="3">The sequence shown here is derived from an EMBL/GenBank/DDBJ whole genome shotgun (WGS) entry which is preliminary data.</text>
</comment>
<feature type="transmembrane region" description="Helical" evidence="1">
    <location>
        <begin position="33"/>
        <end position="53"/>
    </location>
</feature>
<dbReference type="RefSeq" id="WP_307057436.1">
    <property type="nucleotide sequence ID" value="NZ_JAUSUH010000001.1"/>
</dbReference>
<accession>A0ABU0DCU2</accession>
<name>A0ABU0DCU2_9HYPH</name>
<proteinExistence type="predicted"/>
<dbReference type="InterPro" id="IPR003848">
    <property type="entry name" value="DUF218"/>
</dbReference>
<reference evidence="3 4" key="1">
    <citation type="submission" date="2023-07" db="EMBL/GenBank/DDBJ databases">
        <title>Genomic Encyclopedia of Type Strains, Phase IV (KMG-IV): sequencing the most valuable type-strain genomes for metagenomic binning, comparative biology and taxonomic classification.</title>
        <authorList>
            <person name="Goeker M."/>
        </authorList>
    </citation>
    <scope>NUCLEOTIDE SEQUENCE [LARGE SCALE GENOMIC DNA]</scope>
    <source>
        <strain evidence="3 4">DSM 1277</strain>
    </source>
</reference>
<gene>
    <name evidence="3" type="ORF">J2S76_000625</name>
</gene>
<dbReference type="PANTHER" id="PTHR30336">
    <property type="entry name" value="INNER MEMBRANE PROTEIN, PROBABLE PERMEASE"/>
    <property type="match status" value="1"/>
</dbReference>
<dbReference type="CDD" id="cd06259">
    <property type="entry name" value="YdcF-like"/>
    <property type="match status" value="1"/>
</dbReference>
<dbReference type="EMBL" id="JAUSUH010000001">
    <property type="protein sequence ID" value="MDQ0346224.1"/>
    <property type="molecule type" value="Genomic_DNA"/>
</dbReference>
<keyword evidence="1" id="KW-1133">Transmembrane helix</keyword>
<dbReference type="PANTHER" id="PTHR30336:SF4">
    <property type="entry name" value="ENVELOPE BIOGENESIS FACTOR ELYC"/>
    <property type="match status" value="1"/>
</dbReference>
<evidence type="ECO:0000313" key="4">
    <source>
        <dbReference type="Proteomes" id="UP001238467"/>
    </source>
</evidence>
<feature type="domain" description="DUF218" evidence="2">
    <location>
        <begin position="79"/>
        <end position="246"/>
    </location>
</feature>
<protein>
    <submittedName>
        <fullName evidence="3">Uncharacterized SAM-binding protein YcdF (DUF218 family)</fullName>
    </submittedName>
</protein>
<dbReference type="Proteomes" id="UP001238467">
    <property type="component" value="Unassembled WGS sequence"/>
</dbReference>
<keyword evidence="1" id="KW-0472">Membrane</keyword>
<dbReference type="InterPro" id="IPR014729">
    <property type="entry name" value="Rossmann-like_a/b/a_fold"/>
</dbReference>
<evidence type="ECO:0000256" key="1">
    <source>
        <dbReference type="SAM" id="Phobius"/>
    </source>
</evidence>
<dbReference type="Gene3D" id="3.40.50.620">
    <property type="entry name" value="HUPs"/>
    <property type="match status" value="1"/>
</dbReference>
<keyword evidence="4" id="KW-1185">Reference proteome</keyword>
<evidence type="ECO:0000313" key="3">
    <source>
        <dbReference type="EMBL" id="MDQ0346224.1"/>
    </source>
</evidence>